<name>A0A264W2A3_9BACL</name>
<keyword evidence="2" id="KW-1185">Reference proteome</keyword>
<comment type="caution">
    <text evidence="1">The sequence shown here is derived from an EMBL/GenBank/DDBJ whole genome shotgun (WGS) entry which is preliminary data.</text>
</comment>
<accession>A0A264W2A3</accession>
<dbReference type="EMBL" id="NOKQ01000220">
    <property type="protein sequence ID" value="OZS77728.1"/>
    <property type="molecule type" value="Genomic_DNA"/>
</dbReference>
<dbReference type="OrthoDB" id="2930704at2"/>
<gene>
    <name evidence="1" type="ORF">CF394_10995</name>
</gene>
<evidence type="ECO:0000313" key="1">
    <source>
        <dbReference type="EMBL" id="OZS77728.1"/>
    </source>
</evidence>
<protein>
    <submittedName>
        <fullName evidence="1">Transcriptional regulator</fullName>
    </submittedName>
</protein>
<dbReference type="RefSeq" id="WP_094943662.1">
    <property type="nucleotide sequence ID" value="NZ_NOKQ01000220.1"/>
</dbReference>
<evidence type="ECO:0000313" key="2">
    <source>
        <dbReference type="Proteomes" id="UP000217065"/>
    </source>
</evidence>
<proteinExistence type="predicted"/>
<reference evidence="1 2" key="1">
    <citation type="submission" date="2017-07" db="EMBL/GenBank/DDBJ databases">
        <title>Tetzosporium hominis gen.nov. sp.nov.</title>
        <authorList>
            <person name="Tetz G."/>
            <person name="Tetz V."/>
        </authorList>
    </citation>
    <scope>NUCLEOTIDE SEQUENCE [LARGE SCALE GENOMIC DNA]</scope>
    <source>
        <strain evidence="1 2">VT-49</strain>
    </source>
</reference>
<dbReference type="Proteomes" id="UP000217065">
    <property type="component" value="Unassembled WGS sequence"/>
</dbReference>
<sequence length="147" mass="17433">MLHVEMMKPFHTEVKDNKIRLVFAYQYFSLRKDDEVFSFIPVEGKEIVLNRDTLQVENLSEVFVFQKGNRFIRLPLYQLLLVSDVHDHLKTLIEPVAEQENSEEVMELIHALERENFERLMDDALSHRDLDLFYQLLATQHHGGSYV</sequence>
<organism evidence="1 2">
    <name type="scientific">Tetzosporium hominis</name>
    <dbReference type="NCBI Taxonomy" id="2020506"/>
    <lineage>
        <taxon>Bacteria</taxon>
        <taxon>Bacillati</taxon>
        <taxon>Bacillota</taxon>
        <taxon>Bacilli</taxon>
        <taxon>Bacillales</taxon>
        <taxon>Caryophanaceae</taxon>
        <taxon>Tetzosporium</taxon>
    </lineage>
</organism>
<dbReference type="AlphaFoldDB" id="A0A264W2A3"/>